<feature type="transmembrane region" description="Helical" evidence="2">
    <location>
        <begin position="99"/>
        <end position="118"/>
    </location>
</feature>
<dbReference type="Proteomes" id="UP000177029">
    <property type="component" value="Unassembled WGS sequence"/>
</dbReference>
<keyword evidence="2" id="KW-0812">Transmembrane</keyword>
<gene>
    <name evidence="3" type="ORF">A2755_03460</name>
</gene>
<sequence length="139" mass="15606">MEEVQEGIEQVDESVELSEETEEDELNRPRFDIIESFFLIAFNALGDIAELLDITGVGVVVGLAVDFINGPLTVMYLWIKGVPRTVGKNALAQTVELFPFIDILPIRTVAIVYTILITNHPERFRKLQSALSFAKKVKK</sequence>
<name>A0A1F8DRY6_9BACT</name>
<proteinExistence type="predicted"/>
<accession>A0A1F8DRY6</accession>
<evidence type="ECO:0000256" key="1">
    <source>
        <dbReference type="SAM" id="MobiDB-lite"/>
    </source>
</evidence>
<feature type="region of interest" description="Disordered" evidence="1">
    <location>
        <begin position="1"/>
        <end position="23"/>
    </location>
</feature>
<evidence type="ECO:0000313" key="4">
    <source>
        <dbReference type="Proteomes" id="UP000177029"/>
    </source>
</evidence>
<reference evidence="3 4" key="1">
    <citation type="journal article" date="2016" name="Nat. Commun.">
        <title>Thousands of microbial genomes shed light on interconnected biogeochemical processes in an aquifer system.</title>
        <authorList>
            <person name="Anantharaman K."/>
            <person name="Brown C.T."/>
            <person name="Hug L.A."/>
            <person name="Sharon I."/>
            <person name="Castelle C.J."/>
            <person name="Probst A.J."/>
            <person name="Thomas B.C."/>
            <person name="Singh A."/>
            <person name="Wilkins M.J."/>
            <person name="Karaoz U."/>
            <person name="Brodie E.L."/>
            <person name="Williams K.H."/>
            <person name="Hubbard S.S."/>
            <person name="Banfield J.F."/>
        </authorList>
    </citation>
    <scope>NUCLEOTIDE SEQUENCE [LARGE SCALE GENOMIC DNA]</scope>
</reference>
<feature type="transmembrane region" description="Helical" evidence="2">
    <location>
        <begin position="59"/>
        <end position="79"/>
    </location>
</feature>
<keyword evidence="2" id="KW-0472">Membrane</keyword>
<comment type="caution">
    <text evidence="3">The sequence shown here is derived from an EMBL/GenBank/DDBJ whole genome shotgun (WGS) entry which is preliminary data.</text>
</comment>
<dbReference type="AlphaFoldDB" id="A0A1F8DRY6"/>
<dbReference type="EMBL" id="MGIP01000019">
    <property type="protein sequence ID" value="OGM90585.1"/>
    <property type="molecule type" value="Genomic_DNA"/>
</dbReference>
<protein>
    <submittedName>
        <fullName evidence="3">Uncharacterized protein</fullName>
    </submittedName>
</protein>
<organism evidence="3 4">
    <name type="scientific">Candidatus Wolfebacteria bacterium RIFCSPHIGHO2_01_FULL_48_22</name>
    <dbReference type="NCBI Taxonomy" id="1802555"/>
    <lineage>
        <taxon>Bacteria</taxon>
        <taxon>Candidatus Wolfeibacteriota</taxon>
    </lineage>
</organism>
<keyword evidence="2" id="KW-1133">Transmembrane helix</keyword>
<evidence type="ECO:0000256" key="2">
    <source>
        <dbReference type="SAM" id="Phobius"/>
    </source>
</evidence>
<evidence type="ECO:0000313" key="3">
    <source>
        <dbReference type="EMBL" id="OGM90585.1"/>
    </source>
</evidence>
<dbReference type="STRING" id="1802555.A2755_03460"/>